<dbReference type="Pfam" id="PF00061">
    <property type="entry name" value="Lipocalin"/>
    <property type="match status" value="1"/>
</dbReference>
<feature type="domain" description="Lipocalin/cytosolic fatty-acid binding" evidence="14">
    <location>
        <begin position="371"/>
        <end position="513"/>
    </location>
</feature>
<comment type="subcellular location">
    <subcellularLocation>
        <location evidence="1">Golgi apparatus</location>
        <location evidence="1">trans-Golgi network membrane</location>
        <topology evidence="1">Multi-pass membrane protein</topology>
    </subcellularLocation>
</comment>
<keyword evidence="10 12" id="KW-0012">Acyltransferase</keyword>
<dbReference type="AlphaFoldDB" id="A0A6P7PG60"/>
<keyword evidence="8" id="KW-0564">Palmitate</keyword>
<evidence type="ECO:0000256" key="9">
    <source>
        <dbReference type="ARBA" id="ARBA00023288"/>
    </source>
</evidence>
<evidence type="ECO:0000259" key="14">
    <source>
        <dbReference type="Pfam" id="PF00061"/>
    </source>
</evidence>
<dbReference type="PANTHER" id="PTHR22883:SF475">
    <property type="entry name" value="PALMITOYLTRANSFERASE ZDHHC23"/>
    <property type="match status" value="1"/>
</dbReference>
<dbReference type="GO" id="GO:0005794">
    <property type="term" value="C:Golgi apparatus"/>
    <property type="evidence" value="ECO:0007669"/>
    <property type="project" value="UniProtKB-SubCell"/>
</dbReference>
<evidence type="ECO:0000256" key="1">
    <source>
        <dbReference type="ARBA" id="ARBA00004166"/>
    </source>
</evidence>
<keyword evidence="4 12" id="KW-0812">Transmembrane</keyword>
<organism evidence="16 17">
    <name type="scientific">Betta splendens</name>
    <name type="common">Siamese fighting fish</name>
    <dbReference type="NCBI Taxonomy" id="158456"/>
    <lineage>
        <taxon>Eukaryota</taxon>
        <taxon>Metazoa</taxon>
        <taxon>Chordata</taxon>
        <taxon>Craniata</taxon>
        <taxon>Vertebrata</taxon>
        <taxon>Euteleostomi</taxon>
        <taxon>Actinopterygii</taxon>
        <taxon>Neopterygii</taxon>
        <taxon>Teleostei</taxon>
        <taxon>Neoteleostei</taxon>
        <taxon>Acanthomorphata</taxon>
        <taxon>Anabantaria</taxon>
        <taxon>Anabantiformes</taxon>
        <taxon>Anabantoidei</taxon>
        <taxon>Osphronemidae</taxon>
        <taxon>Betta</taxon>
    </lineage>
</organism>
<evidence type="ECO:0000256" key="12">
    <source>
        <dbReference type="RuleBase" id="RU079119"/>
    </source>
</evidence>
<keyword evidence="9" id="KW-0449">Lipoprotein</keyword>
<evidence type="ECO:0000256" key="4">
    <source>
        <dbReference type="ARBA" id="ARBA00022692"/>
    </source>
</evidence>
<reference evidence="17" key="1">
    <citation type="submission" date="2025-08" db="UniProtKB">
        <authorList>
            <consortium name="RefSeq"/>
        </authorList>
    </citation>
    <scope>IDENTIFICATION</scope>
</reference>
<evidence type="ECO:0000256" key="10">
    <source>
        <dbReference type="ARBA" id="ARBA00023315"/>
    </source>
</evidence>
<comment type="domain">
    <text evidence="12">The DHHC domain is required for palmitoyltransferase activity.</text>
</comment>
<dbReference type="GeneID" id="114869361"/>
<feature type="domain" description="Palmitoyltransferase DHHC" evidence="15">
    <location>
        <begin position="201"/>
        <end position="327"/>
    </location>
</feature>
<evidence type="ECO:0000256" key="5">
    <source>
        <dbReference type="ARBA" id="ARBA00022989"/>
    </source>
</evidence>
<comment type="catalytic activity">
    <reaction evidence="11">
        <text>L-cysteinyl-[protein] + hexadecanoyl-CoA = S-hexadecanoyl-L-cysteinyl-[protein] + CoA</text>
        <dbReference type="Rhea" id="RHEA:36683"/>
        <dbReference type="Rhea" id="RHEA-COMP:10131"/>
        <dbReference type="Rhea" id="RHEA-COMP:11032"/>
        <dbReference type="ChEBI" id="CHEBI:29950"/>
        <dbReference type="ChEBI" id="CHEBI:57287"/>
        <dbReference type="ChEBI" id="CHEBI:57379"/>
        <dbReference type="ChEBI" id="CHEBI:74151"/>
        <dbReference type="EC" id="2.3.1.225"/>
    </reaction>
    <physiologicalReaction direction="left-to-right" evidence="11">
        <dbReference type="Rhea" id="RHEA:36684"/>
    </physiologicalReaction>
</comment>
<feature type="region of interest" description="Disordered" evidence="13">
    <location>
        <begin position="171"/>
        <end position="198"/>
    </location>
</feature>
<dbReference type="InterPro" id="IPR001594">
    <property type="entry name" value="Palmitoyltrfase_DHHC"/>
</dbReference>
<feature type="transmembrane region" description="Helical" evidence="12">
    <location>
        <begin position="110"/>
        <end position="127"/>
    </location>
</feature>
<dbReference type="KEGG" id="bspl:114869361"/>
<dbReference type="PANTHER" id="PTHR22883">
    <property type="entry name" value="ZINC FINGER DHHC DOMAIN CONTAINING PROTEIN"/>
    <property type="match status" value="1"/>
</dbReference>
<dbReference type="PRINTS" id="PR00179">
    <property type="entry name" value="LIPOCALIN"/>
</dbReference>
<evidence type="ECO:0000256" key="13">
    <source>
        <dbReference type="SAM" id="MobiDB-lite"/>
    </source>
</evidence>
<sequence>MKWEKLRPPEPDEPVCCCECDVYQCGCCCDCEDLDEAVSRWLRHKPCPSPAVGAMIDNLEISMVPALVLLPLLLRVAALHPLLGVTVLTALPGLVLWYYYATHRRRRRTLFFLTLALYSLAHMYYLFLTEIVPRGDVARLQVCAVTAGMVLTIASLVHTKRGPGLVHGLHADNDSPRLTGPLQPSSPGKQKTHEPPTAKWSKCPVCKIMRPPRAGHCRTCGSCVQRLDHHCIWINSCVGRANHRSFLLTLAVFVLTSLYGIRLVLRSLCPRQYAAAALFYCPGVYGQSSAALCFTCAWYSSIVTAGLAYLLAAQVLNISFNVTEREAQLALRSGTGRSRLWGLAVDTGEYSRGFCQNWIEFLTMTDASVGGKWYLIGLATNAAWFIRRKDTMKMGTSIITPTATGDLDMAYASLNSDGSCWRKNSLAKKTDVAGRFTYTCQRWASENDLRWVDVKYDEYALTHTVKTKAGASTVVNKLYGRAAELAADLMEKFRQFSLQTGVLPENIVFLPKNAECPAA</sequence>
<comment type="similarity">
    <text evidence="2 12">Belongs to the DHHC palmitoyltransferase family.</text>
</comment>
<dbReference type="Proteomes" id="UP000515150">
    <property type="component" value="Chromosome 14"/>
</dbReference>
<dbReference type="SUPFAM" id="SSF50814">
    <property type="entry name" value="Lipocalins"/>
    <property type="match status" value="1"/>
</dbReference>
<dbReference type="EC" id="2.3.1.225" evidence="12"/>
<dbReference type="PRINTS" id="PR01254">
    <property type="entry name" value="PGNDSYNTHASE"/>
</dbReference>
<evidence type="ECO:0000256" key="3">
    <source>
        <dbReference type="ARBA" id="ARBA00022679"/>
    </source>
</evidence>
<evidence type="ECO:0000313" key="16">
    <source>
        <dbReference type="Proteomes" id="UP000515150"/>
    </source>
</evidence>
<feature type="transmembrane region" description="Helical" evidence="12">
    <location>
        <begin position="246"/>
        <end position="265"/>
    </location>
</feature>
<gene>
    <name evidence="17" type="primary">LOC114869361</name>
</gene>
<evidence type="ECO:0000256" key="2">
    <source>
        <dbReference type="ARBA" id="ARBA00008574"/>
    </source>
</evidence>
<feature type="transmembrane region" description="Helical" evidence="12">
    <location>
        <begin position="139"/>
        <end position="157"/>
    </location>
</feature>
<keyword evidence="6" id="KW-0333">Golgi apparatus</keyword>
<keyword evidence="5 12" id="KW-1133">Transmembrane helix</keyword>
<dbReference type="GO" id="GO:0006612">
    <property type="term" value="P:protein targeting to membrane"/>
    <property type="evidence" value="ECO:0007669"/>
    <property type="project" value="TreeGrafter"/>
</dbReference>
<evidence type="ECO:0000256" key="8">
    <source>
        <dbReference type="ARBA" id="ARBA00023139"/>
    </source>
</evidence>
<keyword evidence="3 12" id="KW-0808">Transferase</keyword>
<evidence type="ECO:0000256" key="11">
    <source>
        <dbReference type="ARBA" id="ARBA00047790"/>
    </source>
</evidence>
<accession>A0A6P7PG60</accession>
<evidence type="ECO:0000259" key="15">
    <source>
        <dbReference type="Pfam" id="PF01529"/>
    </source>
</evidence>
<proteinExistence type="inferred from homology"/>
<dbReference type="InterPro" id="IPR000566">
    <property type="entry name" value="Lipocln_cytosolic_FA-bd_dom"/>
</dbReference>
<evidence type="ECO:0000256" key="7">
    <source>
        <dbReference type="ARBA" id="ARBA00023136"/>
    </source>
</evidence>
<name>A0A6P7PG60_BETSP</name>
<dbReference type="GO" id="GO:0005783">
    <property type="term" value="C:endoplasmic reticulum"/>
    <property type="evidence" value="ECO:0007669"/>
    <property type="project" value="TreeGrafter"/>
</dbReference>
<evidence type="ECO:0000256" key="6">
    <source>
        <dbReference type="ARBA" id="ARBA00023034"/>
    </source>
</evidence>
<dbReference type="InParanoid" id="A0A6P7PG60"/>
<feature type="transmembrane region" description="Helical" evidence="12">
    <location>
        <begin position="72"/>
        <end position="98"/>
    </location>
</feature>
<dbReference type="OrthoDB" id="430659at2759"/>
<dbReference type="InterPro" id="IPR012674">
    <property type="entry name" value="Calycin"/>
</dbReference>
<dbReference type="GO" id="GO:0019706">
    <property type="term" value="F:protein-cysteine S-palmitoyltransferase activity"/>
    <property type="evidence" value="ECO:0007669"/>
    <property type="project" value="UniProtKB-EC"/>
</dbReference>
<dbReference type="RefSeq" id="XP_029029383.1">
    <property type="nucleotide sequence ID" value="XM_029173550.3"/>
</dbReference>
<dbReference type="Pfam" id="PF01529">
    <property type="entry name" value="DHHC"/>
    <property type="match status" value="1"/>
</dbReference>
<evidence type="ECO:0000313" key="17">
    <source>
        <dbReference type="RefSeq" id="XP_029029383.1"/>
    </source>
</evidence>
<keyword evidence="7 12" id="KW-0472">Membrane</keyword>
<protein>
    <recommendedName>
        <fullName evidence="12">Palmitoyltransferase</fullName>
        <ecNumber evidence="12">2.3.1.225</ecNumber>
    </recommendedName>
</protein>
<dbReference type="PROSITE" id="PS50216">
    <property type="entry name" value="DHHC"/>
    <property type="match status" value="1"/>
</dbReference>
<keyword evidence="16" id="KW-1185">Reference proteome</keyword>
<dbReference type="Gene3D" id="2.40.128.20">
    <property type="match status" value="1"/>
</dbReference>
<dbReference type="InterPro" id="IPR039859">
    <property type="entry name" value="PFA4/ZDH16/20/ERF2-like"/>
</dbReference>